<dbReference type="InterPro" id="IPR009334">
    <property type="entry name" value="DUF993"/>
</dbReference>
<evidence type="ECO:0000313" key="2">
    <source>
        <dbReference type="Proteomes" id="UP000253094"/>
    </source>
</evidence>
<protein>
    <submittedName>
        <fullName evidence="1">Dihydrodipicolinate synthase family protein</fullName>
    </submittedName>
</protein>
<dbReference type="Proteomes" id="UP000253094">
    <property type="component" value="Unassembled WGS sequence"/>
</dbReference>
<evidence type="ECO:0000313" key="1">
    <source>
        <dbReference type="EMBL" id="RCG31884.1"/>
    </source>
</evidence>
<gene>
    <name evidence="1" type="ORF">DQ384_08935</name>
</gene>
<dbReference type="EMBL" id="QOIL01000004">
    <property type="protein sequence ID" value="RCG31884.1"/>
    <property type="molecule type" value="Genomic_DNA"/>
</dbReference>
<proteinExistence type="predicted"/>
<sequence>MVLPAPGGGTRTHVLAERSPVHDLTAGAPVTRTAYAAAHVVADPLTDPQALDWDATLAFRRHLWALGLGVADAMDTAQRGGGLDWAAARELIARSGAEARAAGGALVCGAMTDQLDPGRRWTLHDLADAYVEQAGWIREAGGTPVIMASRQLAATARDADDYREVYGAVLRQVGGPVLLHWLGEAFDPAMRAYWGDADLGRAAETVLGIVAEHADRITGIKISLLDAAREVALRRRLPPGVSMLTGDDFHYPELIRGDEHGHSGALLGVFDAIAAPARAALARLDAGDEAGYTALLEPTVPLARHLFAAPTSAYKTGVVFLAWLNGHQDHFHLVGGAQTFRSVPHLSTLFALADRAGALADPPLAVRRMRAFLAVAGFES</sequence>
<dbReference type="AlphaFoldDB" id="A0A367FNS0"/>
<accession>A0A367FNS0</accession>
<dbReference type="OrthoDB" id="9805272at2"/>
<name>A0A367FNS0_9ACTN</name>
<dbReference type="SUPFAM" id="SSF51569">
    <property type="entry name" value="Aldolase"/>
    <property type="match status" value="1"/>
</dbReference>
<organism evidence="1 2">
    <name type="scientific">Sphaerisporangium album</name>
    <dbReference type="NCBI Taxonomy" id="509200"/>
    <lineage>
        <taxon>Bacteria</taxon>
        <taxon>Bacillati</taxon>
        <taxon>Actinomycetota</taxon>
        <taxon>Actinomycetes</taxon>
        <taxon>Streptosporangiales</taxon>
        <taxon>Streptosporangiaceae</taxon>
        <taxon>Sphaerisporangium</taxon>
    </lineage>
</organism>
<dbReference type="Pfam" id="PF06187">
    <property type="entry name" value="DUF993"/>
    <property type="match status" value="1"/>
</dbReference>
<dbReference type="Gene3D" id="3.20.20.70">
    <property type="entry name" value="Aldolase class I"/>
    <property type="match status" value="1"/>
</dbReference>
<reference evidence="1 2" key="1">
    <citation type="submission" date="2018-06" db="EMBL/GenBank/DDBJ databases">
        <title>Sphaerisporangium craniellae sp. nov., isolated from a marine sponge in the South China Sea.</title>
        <authorList>
            <person name="Li L."/>
        </authorList>
    </citation>
    <scope>NUCLEOTIDE SEQUENCE [LARGE SCALE GENOMIC DNA]</scope>
    <source>
        <strain evidence="1 2">CCTCC AA 208026</strain>
    </source>
</reference>
<comment type="caution">
    <text evidence="1">The sequence shown here is derived from an EMBL/GenBank/DDBJ whole genome shotgun (WGS) entry which is preliminary data.</text>
</comment>
<keyword evidence="2" id="KW-1185">Reference proteome</keyword>
<dbReference type="InterPro" id="IPR013785">
    <property type="entry name" value="Aldolase_TIM"/>
</dbReference>